<evidence type="ECO:0000313" key="2">
    <source>
        <dbReference type="EMBL" id="PWR72737.1"/>
    </source>
</evidence>
<name>A0A2V2N8W7_9EURY</name>
<proteinExistence type="predicted"/>
<dbReference type="OrthoDB" id="197151at2157"/>
<dbReference type="Pfam" id="PF00753">
    <property type="entry name" value="Lactamase_B"/>
    <property type="match status" value="1"/>
</dbReference>
<dbReference type="RefSeq" id="WP_109968248.1">
    <property type="nucleotide sequence ID" value="NZ_CP176093.1"/>
</dbReference>
<sequence length="199" mass="22730">MHIRNLTGHSTEYTSNVYHISSEYLHLNDQASLIDVGRDVSILGELGNIRTGIGKKPIEQIFLTHSHFDHAGLLHEILDRYPVPVFAHPESRVQRTIPLHDKQMIHIGDQDCEVIWGETHSEDSVCYFSHDEGVLFSGDIPIRIYTNDGIYNPAFLPVFERICSYNVKEIYPGHGDPIREGVGHMLEESLRNLKRSKFV</sequence>
<dbReference type="AlphaFoldDB" id="A0A2V2N8W7"/>
<dbReference type="PANTHER" id="PTHR23131">
    <property type="entry name" value="ENDORIBONUCLEASE LACTB2"/>
    <property type="match status" value="1"/>
</dbReference>
<dbReference type="SUPFAM" id="SSF56281">
    <property type="entry name" value="Metallo-hydrolase/oxidoreductase"/>
    <property type="match status" value="1"/>
</dbReference>
<dbReference type="Proteomes" id="UP000245657">
    <property type="component" value="Unassembled WGS sequence"/>
</dbReference>
<comment type="caution">
    <text evidence="2">The sequence shown here is derived from an EMBL/GenBank/DDBJ whole genome shotgun (WGS) entry which is preliminary data.</text>
</comment>
<feature type="domain" description="Metallo-beta-lactamase" evidence="1">
    <location>
        <begin position="14"/>
        <end position="174"/>
    </location>
</feature>
<dbReference type="SMART" id="SM00849">
    <property type="entry name" value="Lactamase_B"/>
    <property type="match status" value="1"/>
</dbReference>
<dbReference type="Gene3D" id="3.60.15.10">
    <property type="entry name" value="Ribonuclease Z/Hydroxyacylglutathione hydrolase-like"/>
    <property type="match status" value="1"/>
</dbReference>
<evidence type="ECO:0000313" key="3">
    <source>
        <dbReference type="Proteomes" id="UP000245657"/>
    </source>
</evidence>
<dbReference type="InterPro" id="IPR001279">
    <property type="entry name" value="Metallo-B-lactamas"/>
</dbReference>
<dbReference type="PANTHER" id="PTHR23131:SF0">
    <property type="entry name" value="ENDORIBONUCLEASE LACTB2"/>
    <property type="match status" value="1"/>
</dbReference>
<gene>
    <name evidence="2" type="ORF">DK846_07235</name>
</gene>
<organism evidence="2 3">
    <name type="scientific">Methanospirillum lacunae</name>
    <dbReference type="NCBI Taxonomy" id="668570"/>
    <lineage>
        <taxon>Archaea</taxon>
        <taxon>Methanobacteriati</taxon>
        <taxon>Methanobacteriota</taxon>
        <taxon>Stenosarchaea group</taxon>
        <taxon>Methanomicrobia</taxon>
        <taxon>Methanomicrobiales</taxon>
        <taxon>Methanospirillaceae</taxon>
        <taxon>Methanospirillum</taxon>
    </lineage>
</organism>
<dbReference type="InterPro" id="IPR036866">
    <property type="entry name" value="RibonucZ/Hydroxyglut_hydro"/>
</dbReference>
<dbReference type="GeneID" id="97548564"/>
<reference evidence="2 3" key="1">
    <citation type="submission" date="2018-05" db="EMBL/GenBank/DDBJ databases">
        <title>Draft genome of Methanospirillum lacunae Ki8-1.</title>
        <authorList>
            <person name="Dueholm M.S."/>
            <person name="Nielsen P.H."/>
            <person name="Bakmann L.F."/>
            <person name="Otzen D.E."/>
        </authorList>
    </citation>
    <scope>NUCLEOTIDE SEQUENCE [LARGE SCALE GENOMIC DNA]</scope>
    <source>
        <strain evidence="2 3">Ki8-1</strain>
    </source>
</reference>
<protein>
    <recommendedName>
        <fullName evidence="1">Metallo-beta-lactamase domain-containing protein</fullName>
    </recommendedName>
</protein>
<evidence type="ECO:0000259" key="1">
    <source>
        <dbReference type="SMART" id="SM00849"/>
    </source>
</evidence>
<keyword evidence="3" id="KW-1185">Reference proteome</keyword>
<dbReference type="EMBL" id="QGMY01000006">
    <property type="protein sequence ID" value="PWR72737.1"/>
    <property type="molecule type" value="Genomic_DNA"/>
</dbReference>
<accession>A0A2V2N8W7</accession>
<dbReference type="InterPro" id="IPR050662">
    <property type="entry name" value="Sec-metab_biosynth-thioest"/>
</dbReference>